<feature type="region of interest" description="Disordered" evidence="2">
    <location>
        <begin position="30"/>
        <end position="55"/>
    </location>
</feature>
<protein>
    <recommendedName>
        <fullName evidence="1">Neutral ceramidase</fullName>
        <ecNumber evidence="1">3.5.1.23</ecNumber>
    </recommendedName>
</protein>
<sequence>MDPPEILLPATPCLLGSGVCELTPPQQNGWNLAGHSANGQRATSSPPSTGDGHDRTRHGLFATALVVAPRGAAPDPAQTLVLVACDLHSISGYVFGKVTSALSPIPASNIIINATHTHSGFGQFYSSYDDAEKSRPGTTFYDRMTVANHFLGFDQTHADRVVGGILDAVRSALRDLPEGFFSVSSGFTRGFFSNRSLSAKARNDDFGAWSPQHAEGVTSANTNTKNKHAETLSPYDRHVDPRIRLFLGVPAAGGEVAALASVGCHPTSLGNSVSHYSPDWVGPAKIAAGKAVAEGTGKKMPAIAILQSCAGDISPLPISGPLAATEERGPGRRPATQGTDLQECVGTGIGDAVGEMIEFAKKSGEAAEVEAEEEAGGRKRKGKAAKAATPRKKKGSASATDAPFIQSATSIWRPTNSAATPTLPVMGLPTLGGAACGPTDHLYPRLGLGLPSNTLPSSDPQHPKTPIPGLRLALQTILPGPSALPLTVVVLGGRMIIATVPGEPTCTVGSRIEARLISEVLNDAPGASCLVLGFCGEYAGYWVTPEEYDEQLYEGSSQMWGRGAADAMGDELVALGLEAVGKKTSKPRN</sequence>
<evidence type="ECO:0000313" key="4">
    <source>
        <dbReference type="EMBL" id="GMI53584.1"/>
    </source>
</evidence>
<name>A0ABQ6NAR4_9STRA</name>
<evidence type="ECO:0000256" key="1">
    <source>
        <dbReference type="RuleBase" id="RU366019"/>
    </source>
</evidence>
<organism evidence="4 5">
    <name type="scientific">Tetraparma gracilis</name>
    <dbReference type="NCBI Taxonomy" id="2962635"/>
    <lineage>
        <taxon>Eukaryota</taxon>
        <taxon>Sar</taxon>
        <taxon>Stramenopiles</taxon>
        <taxon>Ochrophyta</taxon>
        <taxon>Bolidophyceae</taxon>
        <taxon>Parmales</taxon>
        <taxon>Triparmaceae</taxon>
        <taxon>Tetraparma</taxon>
    </lineage>
</organism>
<keyword evidence="1" id="KW-0378">Hydrolase</keyword>
<evidence type="ECO:0000259" key="3">
    <source>
        <dbReference type="Pfam" id="PF04734"/>
    </source>
</evidence>
<comment type="catalytic activity">
    <reaction evidence="1">
        <text>an N-acylsphing-4-enine + H2O = sphing-4-enine + a fatty acid</text>
        <dbReference type="Rhea" id="RHEA:20856"/>
        <dbReference type="ChEBI" id="CHEBI:15377"/>
        <dbReference type="ChEBI" id="CHEBI:28868"/>
        <dbReference type="ChEBI" id="CHEBI:52639"/>
        <dbReference type="ChEBI" id="CHEBI:57756"/>
        <dbReference type="EC" id="3.5.1.23"/>
    </reaction>
</comment>
<keyword evidence="1" id="KW-0746">Sphingolipid metabolism</keyword>
<dbReference type="InterPro" id="IPR006823">
    <property type="entry name" value="Ceramidase_alk"/>
</dbReference>
<dbReference type="InterPro" id="IPR031329">
    <property type="entry name" value="NEUT/ALK_ceramidase_N"/>
</dbReference>
<evidence type="ECO:0000313" key="5">
    <source>
        <dbReference type="Proteomes" id="UP001165060"/>
    </source>
</evidence>
<dbReference type="EC" id="3.5.1.23" evidence="1"/>
<feature type="domain" description="Neutral/alkaline non-lysosomal ceramidase N-terminal" evidence="3">
    <location>
        <begin position="481"/>
        <end position="567"/>
    </location>
</feature>
<feature type="region of interest" description="Disordered" evidence="2">
    <location>
        <begin position="318"/>
        <end position="343"/>
    </location>
</feature>
<dbReference type="Pfam" id="PF04734">
    <property type="entry name" value="Ceramidase_alk"/>
    <property type="match status" value="1"/>
</dbReference>
<accession>A0ABQ6NAR4</accession>
<feature type="compositionally biased region" description="Basic residues" evidence="2">
    <location>
        <begin position="378"/>
        <end position="395"/>
    </location>
</feature>
<comment type="caution">
    <text evidence="4">The sequence shown here is derived from an EMBL/GenBank/DDBJ whole genome shotgun (WGS) entry which is preliminary data.</text>
</comment>
<gene>
    <name evidence="4" type="ORF">TeGR_g7157</name>
</gene>
<proteinExistence type="inferred from homology"/>
<dbReference type="Proteomes" id="UP001165060">
    <property type="component" value="Unassembled WGS sequence"/>
</dbReference>
<keyword evidence="5" id="KW-1185">Reference proteome</keyword>
<dbReference type="PANTHER" id="PTHR12670:SF1">
    <property type="entry name" value="NEUTRAL CERAMIDASE"/>
    <property type="match status" value="1"/>
</dbReference>
<dbReference type="PANTHER" id="PTHR12670">
    <property type="entry name" value="CERAMIDASE"/>
    <property type="match status" value="1"/>
</dbReference>
<feature type="compositionally biased region" description="Polar residues" evidence="2">
    <location>
        <begin position="37"/>
        <end position="48"/>
    </location>
</feature>
<keyword evidence="1" id="KW-0443">Lipid metabolism</keyword>
<evidence type="ECO:0000256" key="2">
    <source>
        <dbReference type="SAM" id="MobiDB-lite"/>
    </source>
</evidence>
<comment type="similarity">
    <text evidence="1">Belongs to the neutral ceramidase family.</text>
</comment>
<feature type="region of interest" description="Disordered" evidence="2">
    <location>
        <begin position="368"/>
        <end position="400"/>
    </location>
</feature>
<reference evidence="4 5" key="1">
    <citation type="journal article" date="2023" name="Commun. Biol.">
        <title>Genome analysis of Parmales, the sister group of diatoms, reveals the evolutionary specialization of diatoms from phago-mixotrophs to photoautotrophs.</title>
        <authorList>
            <person name="Ban H."/>
            <person name="Sato S."/>
            <person name="Yoshikawa S."/>
            <person name="Yamada K."/>
            <person name="Nakamura Y."/>
            <person name="Ichinomiya M."/>
            <person name="Sato N."/>
            <person name="Blanc-Mathieu R."/>
            <person name="Endo H."/>
            <person name="Kuwata A."/>
            <person name="Ogata H."/>
        </authorList>
    </citation>
    <scope>NUCLEOTIDE SEQUENCE [LARGE SCALE GENOMIC DNA]</scope>
</reference>
<dbReference type="EMBL" id="BRYB01006628">
    <property type="protein sequence ID" value="GMI53584.1"/>
    <property type="molecule type" value="Genomic_DNA"/>
</dbReference>